<protein>
    <submittedName>
        <fullName evidence="1">Uncharacterized protein</fullName>
    </submittedName>
</protein>
<reference evidence="1" key="1">
    <citation type="submission" date="2021-02" db="EMBL/GenBank/DDBJ databases">
        <authorList>
            <consortium name="DOE Joint Genome Institute"/>
            <person name="Ahrendt S."/>
            <person name="Looney B.P."/>
            <person name="Miyauchi S."/>
            <person name="Morin E."/>
            <person name="Drula E."/>
            <person name="Courty P.E."/>
            <person name="Chicoki N."/>
            <person name="Fauchery L."/>
            <person name="Kohler A."/>
            <person name="Kuo A."/>
            <person name="Labutti K."/>
            <person name="Pangilinan J."/>
            <person name="Lipzen A."/>
            <person name="Riley R."/>
            <person name="Andreopoulos W."/>
            <person name="He G."/>
            <person name="Johnson J."/>
            <person name="Barry K.W."/>
            <person name="Grigoriev I.V."/>
            <person name="Nagy L."/>
            <person name="Hibbett D."/>
            <person name="Henrissat B."/>
            <person name="Matheny P.B."/>
            <person name="Labbe J."/>
            <person name="Martin F."/>
        </authorList>
    </citation>
    <scope>NUCLEOTIDE SEQUENCE</scope>
    <source>
        <strain evidence="1">FP105234-sp</strain>
    </source>
</reference>
<keyword evidence="2" id="KW-1185">Reference proteome</keyword>
<evidence type="ECO:0000313" key="1">
    <source>
        <dbReference type="EMBL" id="KAI0045619.1"/>
    </source>
</evidence>
<accession>A0ACB8RN66</accession>
<name>A0ACB8RN66_9AGAM</name>
<proteinExistence type="predicted"/>
<feature type="non-terminal residue" evidence="1">
    <location>
        <position position="1"/>
    </location>
</feature>
<dbReference type="EMBL" id="MU275946">
    <property type="protein sequence ID" value="KAI0045619.1"/>
    <property type="molecule type" value="Genomic_DNA"/>
</dbReference>
<evidence type="ECO:0000313" key="2">
    <source>
        <dbReference type="Proteomes" id="UP000814033"/>
    </source>
</evidence>
<sequence length="113" mass="13049">EARLMLDKELTEVESAALAIKMRRNSIAPIHRLPSEIFAKVFSILCQSHAPSTFSTWELGWITVTHVCRHWRQIAFDNPSLWGTNIISHPMWIEERLSRSKNSPITLDISFHP</sequence>
<reference evidence="1" key="2">
    <citation type="journal article" date="2022" name="New Phytol.">
        <title>Evolutionary transition to the ectomycorrhizal habit in the genomes of a hyperdiverse lineage of mushroom-forming fungi.</title>
        <authorList>
            <person name="Looney B."/>
            <person name="Miyauchi S."/>
            <person name="Morin E."/>
            <person name="Drula E."/>
            <person name="Courty P.E."/>
            <person name="Kohler A."/>
            <person name="Kuo A."/>
            <person name="LaButti K."/>
            <person name="Pangilinan J."/>
            <person name="Lipzen A."/>
            <person name="Riley R."/>
            <person name="Andreopoulos W."/>
            <person name="He G."/>
            <person name="Johnson J."/>
            <person name="Nolan M."/>
            <person name="Tritt A."/>
            <person name="Barry K.W."/>
            <person name="Grigoriev I.V."/>
            <person name="Nagy L.G."/>
            <person name="Hibbett D."/>
            <person name="Henrissat B."/>
            <person name="Matheny P.B."/>
            <person name="Labbe J."/>
            <person name="Martin F.M."/>
        </authorList>
    </citation>
    <scope>NUCLEOTIDE SEQUENCE</scope>
    <source>
        <strain evidence="1">FP105234-sp</strain>
    </source>
</reference>
<comment type="caution">
    <text evidence="1">The sequence shown here is derived from an EMBL/GenBank/DDBJ whole genome shotgun (WGS) entry which is preliminary data.</text>
</comment>
<gene>
    <name evidence="1" type="ORF">FA95DRAFT_1461369</name>
</gene>
<feature type="non-terminal residue" evidence="1">
    <location>
        <position position="113"/>
    </location>
</feature>
<organism evidence="1 2">
    <name type="scientific">Auriscalpium vulgare</name>
    <dbReference type="NCBI Taxonomy" id="40419"/>
    <lineage>
        <taxon>Eukaryota</taxon>
        <taxon>Fungi</taxon>
        <taxon>Dikarya</taxon>
        <taxon>Basidiomycota</taxon>
        <taxon>Agaricomycotina</taxon>
        <taxon>Agaricomycetes</taxon>
        <taxon>Russulales</taxon>
        <taxon>Auriscalpiaceae</taxon>
        <taxon>Auriscalpium</taxon>
    </lineage>
</organism>
<dbReference type="Proteomes" id="UP000814033">
    <property type="component" value="Unassembled WGS sequence"/>
</dbReference>